<dbReference type="PROSITE" id="PS00584">
    <property type="entry name" value="PFKB_KINASES_2"/>
    <property type="match status" value="1"/>
</dbReference>
<dbReference type="InterPro" id="IPR002173">
    <property type="entry name" value="Carboh/pur_kinase_PfkB_CS"/>
</dbReference>
<dbReference type="Gene3D" id="3.40.50.11530">
    <property type="match status" value="1"/>
</dbReference>
<dbReference type="GO" id="GO:0005737">
    <property type="term" value="C:cytoplasm"/>
    <property type="evidence" value="ECO:0007669"/>
    <property type="project" value="TreeGrafter"/>
</dbReference>
<dbReference type="GO" id="GO:0046872">
    <property type="term" value="F:metal ion binding"/>
    <property type="evidence" value="ECO:0007669"/>
    <property type="project" value="UniProtKB-KW"/>
</dbReference>
<dbReference type="CDD" id="cd01941">
    <property type="entry name" value="YeiC_kinase_like"/>
    <property type="match status" value="1"/>
</dbReference>
<dbReference type="GO" id="GO:0016798">
    <property type="term" value="F:hydrolase activity, acting on glycosyl bonds"/>
    <property type="evidence" value="ECO:0007669"/>
    <property type="project" value="UniProtKB-KW"/>
</dbReference>
<keyword evidence="6" id="KW-0378">Hydrolase</keyword>
<evidence type="ECO:0000256" key="3">
    <source>
        <dbReference type="ARBA" id="ARBA00022679"/>
    </source>
</evidence>
<dbReference type="Pfam" id="PF08357">
    <property type="entry name" value="SEFIR"/>
    <property type="match status" value="1"/>
</dbReference>
<evidence type="ECO:0000313" key="13">
    <source>
        <dbReference type="Proteomes" id="UP001279410"/>
    </source>
</evidence>
<organism evidence="12 13">
    <name type="scientific">Lates japonicus</name>
    <name type="common">Japanese lates</name>
    <dbReference type="NCBI Taxonomy" id="270547"/>
    <lineage>
        <taxon>Eukaryota</taxon>
        <taxon>Metazoa</taxon>
        <taxon>Chordata</taxon>
        <taxon>Craniata</taxon>
        <taxon>Vertebrata</taxon>
        <taxon>Euteleostomi</taxon>
        <taxon>Actinopterygii</taxon>
        <taxon>Neopterygii</taxon>
        <taxon>Teleostei</taxon>
        <taxon>Neoteleostei</taxon>
        <taxon>Acanthomorphata</taxon>
        <taxon>Carangaria</taxon>
        <taxon>Carangaria incertae sedis</taxon>
        <taxon>Centropomidae</taxon>
        <taxon>Lates</taxon>
    </lineage>
</organism>
<keyword evidence="10" id="KW-0732">Signal</keyword>
<keyword evidence="5" id="KW-0418">Kinase</keyword>
<keyword evidence="7" id="KW-0464">Manganese</keyword>
<evidence type="ECO:0000256" key="9">
    <source>
        <dbReference type="ARBA" id="ARBA00023295"/>
    </source>
</evidence>
<dbReference type="InterPro" id="IPR022830">
    <property type="entry name" value="Indigdn_synthA-like"/>
</dbReference>
<evidence type="ECO:0000313" key="12">
    <source>
        <dbReference type="EMBL" id="GLD58938.1"/>
    </source>
</evidence>
<dbReference type="SUPFAM" id="SSF53613">
    <property type="entry name" value="Ribokinase-like"/>
    <property type="match status" value="1"/>
</dbReference>
<proteinExistence type="inferred from homology"/>
<comment type="subcellular location">
    <subcellularLocation>
        <location evidence="1">Cell membrane</location>
        <topology evidence="1">Single-pass type I membrane protein</topology>
    </subcellularLocation>
</comment>
<dbReference type="Pfam" id="PF16556">
    <property type="entry name" value="IL17R_fnIII_D1"/>
    <property type="match status" value="1"/>
</dbReference>
<dbReference type="SUPFAM" id="SSF110581">
    <property type="entry name" value="Indigoidine synthase A-like"/>
    <property type="match status" value="1"/>
</dbReference>
<dbReference type="InterPro" id="IPR007342">
    <property type="entry name" value="PsuG"/>
</dbReference>
<dbReference type="GO" id="GO:0006753">
    <property type="term" value="P:nucleoside phosphate metabolic process"/>
    <property type="evidence" value="ECO:0007669"/>
    <property type="project" value="UniProtKB-ARBA"/>
</dbReference>
<evidence type="ECO:0000256" key="10">
    <source>
        <dbReference type="SAM" id="SignalP"/>
    </source>
</evidence>
<keyword evidence="2" id="KW-1003">Cell membrane</keyword>
<dbReference type="HAMAP" id="MF_01876">
    <property type="entry name" value="PsiMP_glycosidase"/>
    <property type="match status" value="1"/>
</dbReference>
<feature type="domain" description="SEFIR" evidence="11">
    <location>
        <begin position="338"/>
        <end position="494"/>
    </location>
</feature>
<comment type="caution">
    <text evidence="12">The sequence shown here is derived from an EMBL/GenBank/DDBJ whole genome shotgun (WGS) entry which is preliminary data.</text>
</comment>
<keyword evidence="13" id="KW-1185">Reference proteome</keyword>
<feature type="signal peptide" evidence="10">
    <location>
        <begin position="1"/>
        <end position="20"/>
    </location>
</feature>
<dbReference type="PROSITE" id="PS00583">
    <property type="entry name" value="PFKB_KINASES_1"/>
    <property type="match status" value="1"/>
</dbReference>
<evidence type="ECO:0000256" key="1">
    <source>
        <dbReference type="ARBA" id="ARBA00004251"/>
    </source>
</evidence>
<evidence type="ECO:0000256" key="7">
    <source>
        <dbReference type="ARBA" id="ARBA00023211"/>
    </source>
</evidence>
<dbReference type="Gene3D" id="3.40.1790.10">
    <property type="entry name" value="Indigoidine synthase domain"/>
    <property type="match status" value="1"/>
</dbReference>
<dbReference type="InterPro" id="IPR043046">
    <property type="entry name" value="IL17RA/B_FnIII-like_2_sf"/>
</dbReference>
<keyword evidence="9" id="KW-0326">Glycosidase</keyword>
<reference evidence="12" key="1">
    <citation type="submission" date="2022-08" db="EMBL/GenBank/DDBJ databases">
        <title>Genome sequencing of akame (Lates japonicus).</title>
        <authorList>
            <person name="Hashiguchi Y."/>
            <person name="Takahashi H."/>
        </authorList>
    </citation>
    <scope>NUCLEOTIDE SEQUENCE</scope>
    <source>
        <strain evidence="12">Kochi</strain>
    </source>
</reference>
<name>A0AAD3R7X1_LATJO</name>
<dbReference type="InterPro" id="IPR029056">
    <property type="entry name" value="Ribokinase-like"/>
</dbReference>
<dbReference type="GO" id="GO:0005886">
    <property type="term" value="C:plasma membrane"/>
    <property type="evidence" value="ECO:0007669"/>
    <property type="project" value="UniProtKB-SubCell"/>
</dbReference>
<dbReference type="Gene3D" id="2.60.40.2160">
    <property type="entry name" value="Interleukin-17 receptor A/B, fibronectin-III-like domain 1"/>
    <property type="match status" value="1"/>
</dbReference>
<dbReference type="Pfam" id="PF04227">
    <property type="entry name" value="Indigoidine_A"/>
    <property type="match status" value="1"/>
</dbReference>
<dbReference type="PANTHER" id="PTHR42909:SF1">
    <property type="entry name" value="CARBOHYDRATE KINASE PFKB DOMAIN-CONTAINING PROTEIN"/>
    <property type="match status" value="1"/>
</dbReference>
<dbReference type="FunFam" id="3.40.50.11530:FF:000002">
    <property type="entry name" value="Interleukin 17 receptor A"/>
    <property type="match status" value="1"/>
</dbReference>
<dbReference type="Pfam" id="PF00294">
    <property type="entry name" value="PfkB"/>
    <property type="match status" value="1"/>
</dbReference>
<evidence type="ECO:0000256" key="6">
    <source>
        <dbReference type="ARBA" id="ARBA00022801"/>
    </source>
</evidence>
<evidence type="ECO:0000256" key="2">
    <source>
        <dbReference type="ARBA" id="ARBA00022475"/>
    </source>
</evidence>
<protein>
    <submittedName>
        <fullName evidence="12">Pseudouridine-metabolizing bifunctional protein C1861.05 isoform X1</fullName>
    </submittedName>
</protein>
<keyword evidence="3" id="KW-0808">Transferase</keyword>
<dbReference type="Proteomes" id="UP001279410">
    <property type="component" value="Unassembled WGS sequence"/>
</dbReference>
<sequence>MTHIPFLCLCLSAGLTLSSSLWILNKRLDCSQPGLDHCKINNCSEKPMAIQHAPSDPDWGPVHVGVGMDKHGAVPVMNVTWNLKPDAGVFSLHGSEINILDQSTNQTMCVQFSYKIYKQLNPNSNRWTFSLDGVVVEPEHTYVVSLVNLPEPKTRENKIRAKLVTIPGCNNSIIQTARMCLENGSLWRPHMITDMSVDREHKKLFIVVGFEAAQYSERYQVSIQSQALHDSKNVSKENRTSLNVTFEFGLSQLSQCKMLLTIQPFFTRCRNDCWRPVKVIDYCPYYPPRTLIIKAVVGLLVIDVCLFYLLWRAFHKDSVSTPSSTAKDQPEGFQVQERKRVLIIYSLDHPLYKNIVLKLCGFLATKCGTEVVLDLLDSARLGVLGGIQWLDWHREQIESSSDKILILCSPGVKAKWRAMCGDRPVFLREDVRSPVGDMLTPALSLLVPHFIRSPSFEKYIVAYFDDVCSEEDVPSPFNITVRYKLMKQFEELFFRILDAEKHEPGRVNHIEGLSEDQYHQCPSVTEDTLQGVIQLEETLQYSLQETEGFPQNLNRMRMLTRASALILRRGITTYQSTWCKNGSLFRVHPSVSQALAENKPVVALESTIITHGMPYPHNLSTAKEVEAIVRAEGATPATVGVIEGKVHVGLSPEELDHLAQCKSSLKVSRRDLPYVISKGLSGGTTVSATMIAAHRAGIPVFVTGGIGGVHRDGENSLDISADLTELGRTPIAVVSAGIKSILDIGRTLEFLETHGVCVATYGKSKNFPAFFSPQSGFTSPCQVSNPAEAAKLIASALSLGLQSGVLLAVPIPEEHAPAGQQIEEAIQAAVTEASAKGITGREVTPFILQKVNELTKGKSLQANIALIHNNARVGSQIACALSKQMNETKLRSKTHHSGKHSSQSESDIVVIGGINVDFIAKGKTKTLHFGQTNPGSVCQSFGGVGRNITDCLSRLGHSPLFISATGADSHSDAVLNYCRHMNTSGVARLEEQSTATYCAVITESGELSLGLGDMDIHQQITEQYVSQFEKQLSSATLVCLDGNIPVSTIDYVCSVAKKHNVSVWYEPTDSEKACKPFLSDAWKSLTYSSPNLAELCTMNKTLGIPTPEVLPSSLEELLSIAVALSRPLLEHLHCLVVTLGANGVLVCGEHNAGSVNLQPRNQKRRRQLCAVHYPALTVTAEETMNVSGAGDSLAGALMAGILQRRDTDTCVRMGLLAAWLSLASPHPIAPSLTLDSVDPNKVQTQNWPKPSYSLRPIWCDSLGVESKLNTDRPCAL</sequence>
<accession>A0AAD3R7X1</accession>
<keyword evidence="4" id="KW-0479">Metal-binding</keyword>
<dbReference type="InterPro" id="IPR032356">
    <property type="entry name" value="IL17R_A/B_N"/>
</dbReference>
<dbReference type="GO" id="GO:0016301">
    <property type="term" value="F:kinase activity"/>
    <property type="evidence" value="ECO:0007669"/>
    <property type="project" value="UniProtKB-KW"/>
</dbReference>
<dbReference type="AlphaFoldDB" id="A0AAD3R7X1"/>
<gene>
    <name evidence="12" type="ORF">AKAME5_001100300</name>
</gene>
<keyword evidence="8" id="KW-0456">Lyase</keyword>
<evidence type="ECO:0000256" key="5">
    <source>
        <dbReference type="ARBA" id="ARBA00022777"/>
    </source>
</evidence>
<evidence type="ECO:0000256" key="8">
    <source>
        <dbReference type="ARBA" id="ARBA00023239"/>
    </source>
</evidence>
<dbReference type="Pfam" id="PF16578">
    <property type="entry name" value="IL17R_fnIII_D2"/>
    <property type="match status" value="1"/>
</dbReference>
<dbReference type="EMBL" id="BRZM01000035">
    <property type="protein sequence ID" value="GLD58938.1"/>
    <property type="molecule type" value="Genomic_DNA"/>
</dbReference>
<dbReference type="PANTHER" id="PTHR42909">
    <property type="entry name" value="ZGC:136858"/>
    <property type="match status" value="1"/>
</dbReference>
<keyword evidence="2" id="KW-0472">Membrane</keyword>
<feature type="chain" id="PRO_5042099293" evidence="10">
    <location>
        <begin position="21"/>
        <end position="1276"/>
    </location>
</feature>
<dbReference type="InterPro" id="IPR011611">
    <property type="entry name" value="PfkB_dom"/>
</dbReference>
<dbReference type="InterPro" id="IPR013568">
    <property type="entry name" value="SEFIR_dom"/>
</dbReference>
<dbReference type="InterPro" id="IPR038683">
    <property type="entry name" value="IL17RA/B_FnIII-like_1_sf"/>
</dbReference>
<evidence type="ECO:0000259" key="11">
    <source>
        <dbReference type="PROSITE" id="PS51534"/>
    </source>
</evidence>
<evidence type="ECO:0000256" key="4">
    <source>
        <dbReference type="ARBA" id="ARBA00022723"/>
    </source>
</evidence>
<dbReference type="Gene3D" id="2.60.40.2150">
    <property type="entry name" value="Interleukin-17 receptor A/B, fibronectin-III-like domain 2"/>
    <property type="match status" value="1"/>
</dbReference>
<dbReference type="PROSITE" id="PS51534">
    <property type="entry name" value="SEFIR"/>
    <property type="match status" value="1"/>
</dbReference>
<dbReference type="GO" id="GO:0004730">
    <property type="term" value="F:pseudouridylate synthase activity"/>
    <property type="evidence" value="ECO:0007669"/>
    <property type="project" value="InterPro"/>
</dbReference>
<dbReference type="Gene3D" id="3.40.1190.20">
    <property type="match status" value="1"/>
</dbReference>